<evidence type="ECO:0000256" key="1">
    <source>
        <dbReference type="ARBA" id="ARBA00022460"/>
    </source>
</evidence>
<dbReference type="PRINTS" id="PR00947">
    <property type="entry name" value="CUTICLE"/>
</dbReference>
<dbReference type="Pfam" id="PF00379">
    <property type="entry name" value="Chitin_bind_4"/>
    <property type="match status" value="1"/>
</dbReference>
<dbReference type="InterPro" id="IPR031311">
    <property type="entry name" value="CHIT_BIND_RR_consensus"/>
</dbReference>
<name>A0AAV2S7D8_MEGNR</name>
<evidence type="ECO:0000256" key="2">
    <source>
        <dbReference type="PROSITE-ProRule" id="PRU00497"/>
    </source>
</evidence>
<evidence type="ECO:0000313" key="3">
    <source>
        <dbReference type="EMBL" id="CAL4164809.1"/>
    </source>
</evidence>
<proteinExistence type="predicted"/>
<reference evidence="3 4" key="1">
    <citation type="submission" date="2024-05" db="EMBL/GenBank/DDBJ databases">
        <authorList>
            <person name="Wallberg A."/>
        </authorList>
    </citation>
    <scope>NUCLEOTIDE SEQUENCE [LARGE SCALE GENOMIC DNA]</scope>
</reference>
<feature type="non-terminal residue" evidence="3">
    <location>
        <position position="1"/>
    </location>
</feature>
<dbReference type="InterPro" id="IPR050468">
    <property type="entry name" value="Cuticle_Struct_Prot"/>
</dbReference>
<feature type="non-terminal residue" evidence="3">
    <location>
        <position position="266"/>
    </location>
</feature>
<dbReference type="InterPro" id="IPR000618">
    <property type="entry name" value="Insect_cuticle"/>
</dbReference>
<comment type="caution">
    <text evidence="3">The sequence shown here is derived from an EMBL/GenBank/DDBJ whole genome shotgun (WGS) entry which is preliminary data.</text>
</comment>
<gene>
    <name evidence="3" type="ORF">MNOR_LOCUS33181</name>
</gene>
<dbReference type="AlphaFoldDB" id="A0AAV2S7D8"/>
<dbReference type="EMBL" id="CAXKWB010047082">
    <property type="protein sequence ID" value="CAL4164809.1"/>
    <property type="molecule type" value="Genomic_DNA"/>
</dbReference>
<accession>A0AAV2S7D8</accession>
<keyword evidence="1 2" id="KW-0193">Cuticle</keyword>
<evidence type="ECO:0008006" key="5">
    <source>
        <dbReference type="Google" id="ProtNLM"/>
    </source>
</evidence>
<dbReference type="PANTHER" id="PTHR10380">
    <property type="entry name" value="CUTICLE PROTEIN"/>
    <property type="match status" value="1"/>
</dbReference>
<dbReference type="PANTHER" id="PTHR10380:SF196">
    <property type="entry name" value="CUTICULAR PROTEIN 72EA"/>
    <property type="match status" value="1"/>
</dbReference>
<protein>
    <recommendedName>
        <fullName evidence="5">Cuticle protein 6</fullName>
    </recommendedName>
</protein>
<dbReference type="PROSITE" id="PS51155">
    <property type="entry name" value="CHIT_BIND_RR_2"/>
    <property type="match status" value="1"/>
</dbReference>
<dbReference type="PROSITE" id="PS00233">
    <property type="entry name" value="CHIT_BIND_RR_1"/>
    <property type="match status" value="1"/>
</dbReference>
<dbReference type="Proteomes" id="UP001497623">
    <property type="component" value="Unassembled WGS sequence"/>
</dbReference>
<sequence>QIGTLLYASHVKNFPIDTPNVRKETNTLPAYPANTVVVPAAPVDPYAPVVVTNDGNKHTPLDVQSTSTTQYHSQDELGQFTFGYSGGSSSRHETGDADGTVRGSYSYVDPNGEVQTQHYIADDDGFRVVGTNLPSTLLRNKRSIINTKFNTVPMNPLPYVPLLHVPGKTITKTSYTNGPILSQSGPITYIEEPVGSITKTSHHKVPVSAAGYLPSFQALTQHGKDLSYQKPTVLGYVPRSEALTYHVTDLSDHKVHATESVLNAKI</sequence>
<evidence type="ECO:0000313" key="4">
    <source>
        <dbReference type="Proteomes" id="UP001497623"/>
    </source>
</evidence>
<dbReference type="GO" id="GO:0008010">
    <property type="term" value="F:structural constituent of chitin-based larval cuticle"/>
    <property type="evidence" value="ECO:0007669"/>
    <property type="project" value="TreeGrafter"/>
</dbReference>
<keyword evidence="4" id="KW-1185">Reference proteome</keyword>
<organism evidence="3 4">
    <name type="scientific">Meganyctiphanes norvegica</name>
    <name type="common">Northern krill</name>
    <name type="synonym">Thysanopoda norvegica</name>
    <dbReference type="NCBI Taxonomy" id="48144"/>
    <lineage>
        <taxon>Eukaryota</taxon>
        <taxon>Metazoa</taxon>
        <taxon>Ecdysozoa</taxon>
        <taxon>Arthropoda</taxon>
        <taxon>Crustacea</taxon>
        <taxon>Multicrustacea</taxon>
        <taxon>Malacostraca</taxon>
        <taxon>Eumalacostraca</taxon>
        <taxon>Eucarida</taxon>
        <taxon>Euphausiacea</taxon>
        <taxon>Euphausiidae</taxon>
        <taxon>Meganyctiphanes</taxon>
    </lineage>
</organism>
<dbReference type="GO" id="GO:0062129">
    <property type="term" value="C:chitin-based extracellular matrix"/>
    <property type="evidence" value="ECO:0007669"/>
    <property type="project" value="TreeGrafter"/>
</dbReference>